<name>A0A8H6MFN8_9AGAR</name>
<evidence type="ECO:0000313" key="2">
    <source>
        <dbReference type="EMBL" id="KAF6762482.1"/>
    </source>
</evidence>
<sequence length="338" mass="37337">MREEACGGMVLMLELLAKSSPDSGVVGAEGRTRLNGVEVLWLSKGGRGGCAPLVNSRQRQAESGGWRRGGRRRGGWKRRAESGGWKRRAESGGWRRGGWRRGGWKRRAESGGRHALMVLQGWEAWSREGRVLQGWTAWSREGRVLLGWTVWSREGAGFPRVGQFGRERGQGSLGWVERGGRVLQDSTFGRDRGGWRPTNLWCRRVPAASGWRAWAQDRTLKARDGWRRTGMLKSLGSMRQGDEGEMERPAGLRRRVDVGAGWYPRGIGTGPNEDKAPARSCFFRAHSLLSAKGGGRRPTRMRATPGNEEAGLGLNDGGHPATTTAGWSTETAEDLRRP</sequence>
<dbReference type="Proteomes" id="UP000521943">
    <property type="component" value="Unassembled WGS sequence"/>
</dbReference>
<feature type="compositionally biased region" description="Polar residues" evidence="1">
    <location>
        <begin position="321"/>
        <end position="330"/>
    </location>
</feature>
<dbReference type="EMBL" id="JACGCI010000007">
    <property type="protein sequence ID" value="KAF6762482.1"/>
    <property type="molecule type" value="Genomic_DNA"/>
</dbReference>
<dbReference type="AlphaFoldDB" id="A0A8H6MFN8"/>
<reference evidence="2 3" key="1">
    <citation type="submission" date="2020-07" db="EMBL/GenBank/DDBJ databases">
        <title>Comparative genomics of pyrophilous fungi reveals a link between fire events and developmental genes.</title>
        <authorList>
            <consortium name="DOE Joint Genome Institute"/>
            <person name="Steindorff A.S."/>
            <person name="Carver A."/>
            <person name="Calhoun S."/>
            <person name="Stillman K."/>
            <person name="Liu H."/>
            <person name="Lipzen A."/>
            <person name="Pangilinan J."/>
            <person name="Labutti K."/>
            <person name="Bruns T.D."/>
            <person name="Grigoriev I.V."/>
        </authorList>
    </citation>
    <scope>NUCLEOTIDE SEQUENCE [LARGE SCALE GENOMIC DNA]</scope>
    <source>
        <strain evidence="2 3">CBS 144469</strain>
    </source>
</reference>
<evidence type="ECO:0000313" key="3">
    <source>
        <dbReference type="Proteomes" id="UP000521943"/>
    </source>
</evidence>
<keyword evidence="3" id="KW-1185">Reference proteome</keyword>
<organism evidence="2 3">
    <name type="scientific">Ephemerocybe angulata</name>
    <dbReference type="NCBI Taxonomy" id="980116"/>
    <lineage>
        <taxon>Eukaryota</taxon>
        <taxon>Fungi</taxon>
        <taxon>Dikarya</taxon>
        <taxon>Basidiomycota</taxon>
        <taxon>Agaricomycotina</taxon>
        <taxon>Agaricomycetes</taxon>
        <taxon>Agaricomycetidae</taxon>
        <taxon>Agaricales</taxon>
        <taxon>Agaricineae</taxon>
        <taxon>Psathyrellaceae</taxon>
        <taxon>Ephemerocybe</taxon>
    </lineage>
</organism>
<evidence type="ECO:0000256" key="1">
    <source>
        <dbReference type="SAM" id="MobiDB-lite"/>
    </source>
</evidence>
<feature type="region of interest" description="Disordered" evidence="1">
    <location>
        <begin position="292"/>
        <end position="338"/>
    </location>
</feature>
<proteinExistence type="predicted"/>
<feature type="region of interest" description="Disordered" evidence="1">
    <location>
        <begin position="58"/>
        <end position="93"/>
    </location>
</feature>
<accession>A0A8H6MFN8</accession>
<gene>
    <name evidence="2" type="ORF">DFP72DRAFT_1041101</name>
</gene>
<protein>
    <submittedName>
        <fullName evidence="2">Uncharacterized protein</fullName>
    </submittedName>
</protein>
<comment type="caution">
    <text evidence="2">The sequence shown here is derived from an EMBL/GenBank/DDBJ whole genome shotgun (WGS) entry which is preliminary data.</text>
</comment>
<feature type="compositionally biased region" description="Basic residues" evidence="1">
    <location>
        <begin position="68"/>
        <end position="77"/>
    </location>
</feature>